<evidence type="ECO:0000256" key="1">
    <source>
        <dbReference type="SAM" id="SignalP"/>
    </source>
</evidence>
<accession>A0ABT1W6P1</accession>
<organism evidence="2 3">
    <name type="scientific">Endosaccharibacter trunci</name>
    <dbReference type="NCBI Taxonomy" id="2812733"/>
    <lineage>
        <taxon>Bacteria</taxon>
        <taxon>Pseudomonadati</taxon>
        <taxon>Pseudomonadota</taxon>
        <taxon>Alphaproteobacteria</taxon>
        <taxon>Acetobacterales</taxon>
        <taxon>Acetobacteraceae</taxon>
        <taxon>Endosaccharibacter</taxon>
    </lineage>
</organism>
<feature type="chain" id="PRO_5045562784" description="ScyD/ScyE family protein" evidence="1">
    <location>
        <begin position="26"/>
        <end position="375"/>
    </location>
</feature>
<feature type="signal peptide" evidence="1">
    <location>
        <begin position="1"/>
        <end position="25"/>
    </location>
</feature>
<dbReference type="EMBL" id="JAMSKV010000006">
    <property type="protein sequence ID" value="MCQ8278541.1"/>
    <property type="molecule type" value="Genomic_DNA"/>
</dbReference>
<keyword evidence="1" id="KW-0732">Signal</keyword>
<sequence length="375" mass="38188">MTTRHLLSAAVSLLALAGLSGAAFAGDASFLAGLKRRSTVSTTVPANGDQNPYAVAVSPITSGKLVQGDVLVSNFNNDGNLQGAGGTLVSINPATKSLSLFASVPRTLERCPGGVGLTTAMAVLRSGWVIVGSLPSRDGTTATKGQGCLLVFDHDGNLADVWTDPKIDGPWGNMAVIDKGDSATLFISNAGFGVGAPPKNGAAPVVTKATVVRVPVTIPAGGKPVHGAPVVVADGFGEQADKSVFIIGPTGIALGPNGSIYVSDALGNRVVQIPDALTRTESAGTGVEITRDGFLNRPLALINGPGDTLLTTNGLDGRAVEIDPAAHKQVAAQWIDVDKAQQPPGSGDLFGLALTPDKKGFYYVEDDVNTLVLAH</sequence>
<dbReference type="InterPro" id="IPR011042">
    <property type="entry name" value="6-blade_b-propeller_TolB-like"/>
</dbReference>
<evidence type="ECO:0000313" key="3">
    <source>
        <dbReference type="Proteomes" id="UP001524587"/>
    </source>
</evidence>
<name>A0ABT1W6P1_9PROT</name>
<dbReference type="Proteomes" id="UP001524587">
    <property type="component" value="Unassembled WGS sequence"/>
</dbReference>
<evidence type="ECO:0008006" key="4">
    <source>
        <dbReference type="Google" id="ProtNLM"/>
    </source>
</evidence>
<protein>
    <recommendedName>
        <fullName evidence="4">ScyD/ScyE family protein</fullName>
    </recommendedName>
</protein>
<dbReference type="RefSeq" id="WP_422864022.1">
    <property type="nucleotide sequence ID" value="NZ_JAMSKV010000006.1"/>
</dbReference>
<reference evidence="2 3" key="1">
    <citation type="submission" date="2022-06" db="EMBL/GenBank/DDBJ databases">
        <title>Endosaccharibacter gen. nov., sp. nov., endophytic bacteria isolated from sugarcane.</title>
        <authorList>
            <person name="Pitiwittayakul N."/>
            <person name="Yukphan P."/>
            <person name="Charoenyingcharoen P."/>
            <person name="Tanasupawat S."/>
        </authorList>
    </citation>
    <scope>NUCLEOTIDE SEQUENCE [LARGE SCALE GENOMIC DNA]</scope>
    <source>
        <strain evidence="2 3">KSS8</strain>
    </source>
</reference>
<comment type="caution">
    <text evidence="2">The sequence shown here is derived from an EMBL/GenBank/DDBJ whole genome shotgun (WGS) entry which is preliminary data.</text>
</comment>
<proteinExistence type="predicted"/>
<dbReference type="Gene3D" id="2.120.10.30">
    <property type="entry name" value="TolB, C-terminal domain"/>
    <property type="match status" value="1"/>
</dbReference>
<evidence type="ECO:0000313" key="2">
    <source>
        <dbReference type="EMBL" id="MCQ8278541.1"/>
    </source>
</evidence>
<dbReference type="SUPFAM" id="SSF63829">
    <property type="entry name" value="Calcium-dependent phosphotriesterase"/>
    <property type="match status" value="1"/>
</dbReference>
<keyword evidence="3" id="KW-1185">Reference proteome</keyword>
<gene>
    <name evidence="2" type="ORF">NFI95_08765</name>
</gene>